<dbReference type="InterPro" id="IPR020568">
    <property type="entry name" value="Ribosomal_Su5_D2-typ_SF"/>
</dbReference>
<dbReference type="AlphaFoldDB" id="X1QAJ9"/>
<name>X1QAJ9_9ZZZZ</name>
<dbReference type="Pfam" id="PF13541">
    <property type="entry name" value="ChlI"/>
    <property type="match status" value="1"/>
</dbReference>
<protein>
    <recommendedName>
        <fullName evidence="2">Magnesium chelatase ChlI-like catalytic domain-containing protein</fullName>
    </recommendedName>
</protein>
<gene>
    <name evidence="1" type="ORF">S06H3_57533</name>
</gene>
<dbReference type="InterPro" id="IPR014721">
    <property type="entry name" value="Ribsml_uS5_D2-typ_fold_subgr"/>
</dbReference>
<sequence>MVSKIFSAALKGLTAQLIEVEVACSRGLRSFNIVGLGDKAIGEAKERVGAAVKTINLSPPHHEARRVLVNLAPADLKKEGSLYDLPIALGFLLASGQTKFDPGQKLIL</sequence>
<evidence type="ECO:0008006" key="2">
    <source>
        <dbReference type="Google" id="ProtNLM"/>
    </source>
</evidence>
<dbReference type="SUPFAM" id="SSF54211">
    <property type="entry name" value="Ribosomal protein S5 domain 2-like"/>
    <property type="match status" value="1"/>
</dbReference>
<evidence type="ECO:0000313" key="1">
    <source>
        <dbReference type="EMBL" id="GAI48040.1"/>
    </source>
</evidence>
<dbReference type="EMBL" id="BARV01037144">
    <property type="protein sequence ID" value="GAI48040.1"/>
    <property type="molecule type" value="Genomic_DNA"/>
</dbReference>
<comment type="caution">
    <text evidence="1">The sequence shown here is derived from an EMBL/GenBank/DDBJ whole genome shotgun (WGS) entry which is preliminary data.</text>
</comment>
<proteinExistence type="predicted"/>
<organism evidence="1">
    <name type="scientific">marine sediment metagenome</name>
    <dbReference type="NCBI Taxonomy" id="412755"/>
    <lineage>
        <taxon>unclassified sequences</taxon>
        <taxon>metagenomes</taxon>
        <taxon>ecological metagenomes</taxon>
    </lineage>
</organism>
<feature type="non-terminal residue" evidence="1">
    <location>
        <position position="108"/>
    </location>
</feature>
<dbReference type="Gene3D" id="3.30.230.10">
    <property type="match status" value="1"/>
</dbReference>
<reference evidence="1" key="1">
    <citation type="journal article" date="2014" name="Front. Microbiol.">
        <title>High frequency of phylogenetically diverse reductive dehalogenase-homologous genes in deep subseafloor sedimentary metagenomes.</title>
        <authorList>
            <person name="Kawai M."/>
            <person name="Futagami T."/>
            <person name="Toyoda A."/>
            <person name="Takaki Y."/>
            <person name="Nishi S."/>
            <person name="Hori S."/>
            <person name="Arai W."/>
            <person name="Tsubouchi T."/>
            <person name="Morono Y."/>
            <person name="Uchiyama I."/>
            <person name="Ito T."/>
            <person name="Fujiyama A."/>
            <person name="Inagaki F."/>
            <person name="Takami H."/>
        </authorList>
    </citation>
    <scope>NUCLEOTIDE SEQUENCE</scope>
    <source>
        <strain evidence="1">Expedition CK06-06</strain>
    </source>
</reference>
<accession>X1QAJ9</accession>